<evidence type="ECO:0000313" key="2">
    <source>
        <dbReference type="EMBL" id="EWM52578.1"/>
    </source>
</evidence>
<sequence length="361" mass="40265">MKNRLLTRFISLITSLALVLSLYYCFPDSIIKANSTDLTEAESVADTSDTISDNPFDKQDDMEVPYDRTRWIQPKDWNTPKIDPRDYDGGIMLYFDKIGLDPEYAKGKVQRVYFSITGATEPVSYIKFHVFYDTRLTVKENTAGKFITPGKGLNGFTTGSAKIEDGQLAFYAYAEDTLLNHSCLFTIDFIVPENAEQGEVYPIGLAYTDDGIVADTFINSHKDEAGKLQMTYVFTKGIYNGYIRILGEKKTTTTTPTTTTTVTTKANPDETTEYKLGDVNNDRLINAVDASEVLTYYTMTSTNKNGDLDANQKLAADVDRNGSINAVDASNILSYYAYTSTEKEGIISMEEFMGKQAHNSP</sequence>
<dbReference type="InterPro" id="IPR036439">
    <property type="entry name" value="Dockerin_dom_sf"/>
</dbReference>
<dbReference type="OrthoDB" id="1818757at2"/>
<dbReference type="PATRIC" id="fig|1341157.4.peg.2954"/>
<accession>W7UF68</accession>
<dbReference type="RefSeq" id="WP_037301096.1">
    <property type="nucleotide sequence ID" value="NZ_ATAX01000035.1"/>
</dbReference>
<dbReference type="Gene3D" id="2.60.40.680">
    <property type="match status" value="1"/>
</dbReference>
<proteinExistence type="predicted"/>
<evidence type="ECO:0000259" key="1">
    <source>
        <dbReference type="PROSITE" id="PS51766"/>
    </source>
</evidence>
<keyword evidence="3" id="KW-1185">Reference proteome</keyword>
<protein>
    <recommendedName>
        <fullName evidence="1">Dockerin domain-containing protein</fullName>
    </recommendedName>
</protein>
<evidence type="ECO:0000313" key="3">
    <source>
        <dbReference type="Proteomes" id="UP000019365"/>
    </source>
</evidence>
<dbReference type="Pfam" id="PF00404">
    <property type="entry name" value="Dockerin_1"/>
    <property type="match status" value="1"/>
</dbReference>
<dbReference type="InterPro" id="IPR016134">
    <property type="entry name" value="Dockerin_dom"/>
</dbReference>
<reference evidence="2 3" key="1">
    <citation type="journal article" date="2014" name="PLoS ONE">
        <title>Rumen cellulosomics: divergent fiber-degrading strategies revealed by comparative genome-wide analysis of six ruminococcal strains.</title>
        <authorList>
            <person name="Dassa B."/>
            <person name="Borovok I."/>
            <person name="Ruimy-Israeli V."/>
            <person name="Lamed R."/>
            <person name="Flint H.J."/>
            <person name="Duncan S.H."/>
            <person name="Henrissat B."/>
            <person name="Coutinho P."/>
            <person name="Morrison M."/>
            <person name="Mosoni P."/>
            <person name="Yeoman C.J."/>
            <person name="White B.A."/>
            <person name="Bayer E.A."/>
        </authorList>
    </citation>
    <scope>NUCLEOTIDE SEQUENCE [LARGE SCALE GENOMIC DNA]</scope>
    <source>
        <strain evidence="2 3">007c</strain>
    </source>
</reference>
<organism evidence="2 3">
    <name type="scientific">Ruminococcus flavefaciens 007c</name>
    <dbReference type="NCBI Taxonomy" id="1341157"/>
    <lineage>
        <taxon>Bacteria</taxon>
        <taxon>Bacillati</taxon>
        <taxon>Bacillota</taxon>
        <taxon>Clostridia</taxon>
        <taxon>Eubacteriales</taxon>
        <taxon>Oscillospiraceae</taxon>
        <taxon>Ruminococcus</taxon>
    </lineage>
</organism>
<dbReference type="GO" id="GO:0004553">
    <property type="term" value="F:hydrolase activity, hydrolyzing O-glycosyl compounds"/>
    <property type="evidence" value="ECO:0007669"/>
    <property type="project" value="InterPro"/>
</dbReference>
<dbReference type="Proteomes" id="UP000019365">
    <property type="component" value="Unassembled WGS sequence"/>
</dbReference>
<dbReference type="AlphaFoldDB" id="W7UF68"/>
<dbReference type="EMBL" id="ATAX01000035">
    <property type="protein sequence ID" value="EWM52578.1"/>
    <property type="molecule type" value="Genomic_DNA"/>
</dbReference>
<dbReference type="eggNOG" id="COG5492">
    <property type="taxonomic scope" value="Bacteria"/>
</dbReference>
<comment type="caution">
    <text evidence="2">The sequence shown here is derived from an EMBL/GenBank/DDBJ whole genome shotgun (WGS) entry which is preliminary data.</text>
</comment>
<dbReference type="SUPFAM" id="SSF63446">
    <property type="entry name" value="Type I dockerin domain"/>
    <property type="match status" value="1"/>
</dbReference>
<feature type="domain" description="Dockerin" evidence="1">
    <location>
        <begin position="272"/>
        <end position="345"/>
    </location>
</feature>
<name>W7UF68_RUMFL</name>
<dbReference type="PROSITE" id="PS51766">
    <property type="entry name" value="DOCKERIN"/>
    <property type="match status" value="1"/>
</dbReference>
<gene>
    <name evidence="2" type="ORF">RF007C_08560</name>
</gene>
<dbReference type="InterPro" id="IPR002105">
    <property type="entry name" value="Dockerin_1_rpt"/>
</dbReference>
<dbReference type="GO" id="GO:0000272">
    <property type="term" value="P:polysaccharide catabolic process"/>
    <property type="evidence" value="ECO:0007669"/>
    <property type="project" value="InterPro"/>
</dbReference>
<dbReference type="CDD" id="cd14255">
    <property type="entry name" value="Dockerin_III"/>
    <property type="match status" value="1"/>
</dbReference>
<dbReference type="Gene3D" id="1.10.1330.10">
    <property type="entry name" value="Dockerin domain"/>
    <property type="match status" value="2"/>
</dbReference>